<evidence type="ECO:0000256" key="4">
    <source>
        <dbReference type="ARBA" id="ARBA00022806"/>
    </source>
</evidence>
<evidence type="ECO:0000256" key="7">
    <source>
        <dbReference type="SAM" id="MobiDB-lite"/>
    </source>
</evidence>
<dbReference type="GO" id="GO:0016787">
    <property type="term" value="F:hydrolase activity"/>
    <property type="evidence" value="ECO:0007669"/>
    <property type="project" value="UniProtKB-KW"/>
</dbReference>
<feature type="region of interest" description="Disordered" evidence="7">
    <location>
        <begin position="1"/>
        <end position="65"/>
    </location>
</feature>
<dbReference type="InterPro" id="IPR014014">
    <property type="entry name" value="RNA_helicase_DEAD_Q_motif"/>
</dbReference>
<dbReference type="Gene3D" id="3.40.50.300">
    <property type="entry name" value="P-loop containing nucleotide triphosphate hydrolases"/>
    <property type="match status" value="1"/>
</dbReference>
<keyword evidence="4" id="KW-0347">Helicase</keyword>
<reference evidence="10" key="1">
    <citation type="submission" date="2022-11" db="UniProtKB">
        <authorList>
            <consortium name="WormBaseParasite"/>
        </authorList>
    </citation>
    <scope>IDENTIFICATION</scope>
</reference>
<evidence type="ECO:0000256" key="3">
    <source>
        <dbReference type="ARBA" id="ARBA00022801"/>
    </source>
</evidence>
<dbReference type="Proteomes" id="UP000887578">
    <property type="component" value="Unplaced"/>
</dbReference>
<name>A0A914QUH6_9BILA</name>
<feature type="short sequence motif" description="Q motif" evidence="6">
    <location>
        <begin position="89"/>
        <end position="118"/>
    </location>
</feature>
<keyword evidence="9" id="KW-1185">Reference proteome</keyword>
<dbReference type="PROSITE" id="PS51195">
    <property type="entry name" value="Q_MOTIF"/>
    <property type="match status" value="1"/>
</dbReference>
<feature type="compositionally biased region" description="Low complexity" evidence="7">
    <location>
        <begin position="37"/>
        <end position="60"/>
    </location>
</feature>
<accession>A0A914QUH6</accession>
<organism evidence="9 10">
    <name type="scientific">Panagrolaimus davidi</name>
    <dbReference type="NCBI Taxonomy" id="227884"/>
    <lineage>
        <taxon>Eukaryota</taxon>
        <taxon>Metazoa</taxon>
        <taxon>Ecdysozoa</taxon>
        <taxon>Nematoda</taxon>
        <taxon>Chromadorea</taxon>
        <taxon>Rhabditida</taxon>
        <taxon>Tylenchina</taxon>
        <taxon>Panagrolaimomorpha</taxon>
        <taxon>Panagrolaimoidea</taxon>
        <taxon>Panagrolaimidae</taxon>
        <taxon>Panagrolaimus</taxon>
    </lineage>
</organism>
<dbReference type="GO" id="GO:0005524">
    <property type="term" value="F:ATP binding"/>
    <property type="evidence" value="ECO:0007669"/>
    <property type="project" value="UniProtKB-KW"/>
</dbReference>
<evidence type="ECO:0000256" key="2">
    <source>
        <dbReference type="ARBA" id="ARBA00022741"/>
    </source>
</evidence>
<dbReference type="InterPro" id="IPR027417">
    <property type="entry name" value="P-loop_NTPase"/>
</dbReference>
<keyword evidence="3" id="KW-0378">Hydrolase</keyword>
<dbReference type="WBParaSite" id="PDA_v2.g7625.t1">
    <property type="protein sequence ID" value="PDA_v2.g7625.t1"/>
    <property type="gene ID" value="PDA_v2.g7625"/>
</dbReference>
<dbReference type="EC" id="3.6.4.13" evidence="1"/>
<evidence type="ECO:0000256" key="6">
    <source>
        <dbReference type="PROSITE-ProRule" id="PRU00552"/>
    </source>
</evidence>
<keyword evidence="2" id="KW-0547">Nucleotide-binding</keyword>
<dbReference type="GO" id="GO:0003724">
    <property type="term" value="F:RNA helicase activity"/>
    <property type="evidence" value="ECO:0007669"/>
    <property type="project" value="UniProtKB-EC"/>
</dbReference>
<evidence type="ECO:0000259" key="8">
    <source>
        <dbReference type="PROSITE" id="PS51195"/>
    </source>
</evidence>
<evidence type="ECO:0000313" key="9">
    <source>
        <dbReference type="Proteomes" id="UP000887578"/>
    </source>
</evidence>
<feature type="domain" description="DEAD-box RNA helicase Q" evidence="8">
    <location>
        <begin position="89"/>
        <end position="118"/>
    </location>
</feature>
<proteinExistence type="predicted"/>
<evidence type="ECO:0000313" key="10">
    <source>
        <dbReference type="WBParaSite" id="PDA_v2.g7625.t1"/>
    </source>
</evidence>
<keyword evidence="5" id="KW-0067">ATP-binding</keyword>
<evidence type="ECO:0000256" key="1">
    <source>
        <dbReference type="ARBA" id="ARBA00012552"/>
    </source>
</evidence>
<dbReference type="AlphaFoldDB" id="A0A914QUH6"/>
<sequence length="130" mass="15175">MNPEKASNQPKKRNRRRRSRGKRAKTENDFTPQICMLNNPDPNRPNNPNNSNNPSNLNIRNDPRKNFNSLYDGDADVIVVGQKDILRCENWTEMDFDQQLLKNIREEAGFDKPRKIQEVVLPYLSDGCYI</sequence>
<feature type="compositionally biased region" description="Basic residues" evidence="7">
    <location>
        <begin position="10"/>
        <end position="23"/>
    </location>
</feature>
<protein>
    <recommendedName>
        <fullName evidence="1">RNA helicase</fullName>
        <ecNumber evidence="1">3.6.4.13</ecNumber>
    </recommendedName>
</protein>
<evidence type="ECO:0000256" key="5">
    <source>
        <dbReference type="ARBA" id="ARBA00022840"/>
    </source>
</evidence>